<dbReference type="SUPFAM" id="SSF55120">
    <property type="entry name" value="Pseudouridine synthase"/>
    <property type="match status" value="1"/>
</dbReference>
<dbReference type="InterPro" id="IPR042092">
    <property type="entry name" value="PsdUridine_s_RsuA/RluB/E/F_cat"/>
</dbReference>
<feature type="region of interest" description="Disordered" evidence="2">
    <location>
        <begin position="343"/>
        <end position="364"/>
    </location>
</feature>
<gene>
    <name evidence="4" type="ORF">QTG54_007346</name>
</gene>
<dbReference type="InterPro" id="IPR050343">
    <property type="entry name" value="RsuA_PseudoU_synthase"/>
</dbReference>
<feature type="compositionally biased region" description="Basic residues" evidence="2">
    <location>
        <begin position="345"/>
        <end position="358"/>
    </location>
</feature>
<dbReference type="GO" id="GO:0009982">
    <property type="term" value="F:pseudouridine synthase activity"/>
    <property type="evidence" value="ECO:0007669"/>
    <property type="project" value="InterPro"/>
</dbReference>
<proteinExistence type="predicted"/>
<dbReference type="GO" id="GO:0003723">
    <property type="term" value="F:RNA binding"/>
    <property type="evidence" value="ECO:0007669"/>
    <property type="project" value="InterPro"/>
</dbReference>
<comment type="caution">
    <text evidence="4">The sequence shown here is derived from an EMBL/GenBank/DDBJ whole genome shotgun (WGS) entry which is preliminary data.</text>
</comment>
<evidence type="ECO:0000313" key="5">
    <source>
        <dbReference type="Proteomes" id="UP001224775"/>
    </source>
</evidence>
<dbReference type="Gene3D" id="3.30.70.580">
    <property type="entry name" value="Pseudouridine synthase I, catalytic domain, N-terminal subdomain"/>
    <property type="match status" value="1"/>
</dbReference>
<dbReference type="InterPro" id="IPR020094">
    <property type="entry name" value="TruA/RsuA/RluB/E/F_N"/>
</dbReference>
<dbReference type="Gene3D" id="3.30.70.1560">
    <property type="entry name" value="Alpha-L RNA-binding motif"/>
    <property type="match status" value="1"/>
</dbReference>
<sequence>MSELGICSRREAARILKDASESSNQRALKSVIYVRGSPVMGGTGFKVAQDEKYIEIRSGDAATTSNESHNDDLKEYVPYAERPWHEICGDSIVLNKPIGYVSGQEEHQHVPAVRLLTRSNNIDKDVDGIVSSSLQYTKQKWSGLDLETSSVPKHIRNTLNRDGKAVVDQDNKWEATLQGYACAGRLDINSTGVLIFTRAGMMARRLISPQSKITKEYIVKVAPAVQLTARESEMGMKLPPLTTDLESFLEGGRRLWDDAKPLKPVVEAEWLQNDPEEQPQIRTLRLVLQEGKKRQIRRMCRELLGLHVVDLVRTRIGPVKIDSLPEGKWRTLTKEEVQGIFMDRPKKKKKKGKKKRKSFVSIDT</sequence>
<dbReference type="PANTHER" id="PTHR47683">
    <property type="entry name" value="PSEUDOURIDINE SYNTHASE FAMILY PROTEIN-RELATED"/>
    <property type="match status" value="1"/>
</dbReference>
<dbReference type="Proteomes" id="UP001224775">
    <property type="component" value="Unassembled WGS sequence"/>
</dbReference>
<dbReference type="GO" id="GO:0001522">
    <property type="term" value="P:pseudouridine synthesis"/>
    <property type="evidence" value="ECO:0007669"/>
    <property type="project" value="InterPro"/>
</dbReference>
<evidence type="ECO:0000313" key="4">
    <source>
        <dbReference type="EMBL" id="KAK1741773.1"/>
    </source>
</evidence>
<keyword evidence="1 4" id="KW-0413">Isomerase</keyword>
<keyword evidence="5" id="KW-1185">Reference proteome</keyword>
<dbReference type="Pfam" id="PF00849">
    <property type="entry name" value="PseudoU_synth_2"/>
    <property type="match status" value="1"/>
</dbReference>
<organism evidence="4 5">
    <name type="scientific">Skeletonema marinoi</name>
    <dbReference type="NCBI Taxonomy" id="267567"/>
    <lineage>
        <taxon>Eukaryota</taxon>
        <taxon>Sar</taxon>
        <taxon>Stramenopiles</taxon>
        <taxon>Ochrophyta</taxon>
        <taxon>Bacillariophyta</taxon>
        <taxon>Coscinodiscophyceae</taxon>
        <taxon>Thalassiosirophycidae</taxon>
        <taxon>Thalassiosirales</taxon>
        <taxon>Skeletonemataceae</taxon>
        <taxon>Skeletonema</taxon>
        <taxon>Skeletonema marinoi-dohrnii complex</taxon>
    </lineage>
</organism>
<feature type="domain" description="Pseudouridine synthase RsuA/RluA-like" evidence="3">
    <location>
        <begin position="92"/>
        <end position="301"/>
    </location>
</feature>
<dbReference type="InterPro" id="IPR020103">
    <property type="entry name" value="PsdUridine_synth_cat_dom_sf"/>
</dbReference>
<evidence type="ECO:0000256" key="1">
    <source>
        <dbReference type="ARBA" id="ARBA00023235"/>
    </source>
</evidence>
<name>A0AAD8Y8T3_9STRA</name>
<dbReference type="EMBL" id="JATAAI010000012">
    <property type="protein sequence ID" value="KAK1741773.1"/>
    <property type="molecule type" value="Genomic_DNA"/>
</dbReference>
<reference evidence="4" key="1">
    <citation type="submission" date="2023-06" db="EMBL/GenBank/DDBJ databases">
        <title>Survivors Of The Sea: Transcriptome response of Skeletonema marinoi to long-term dormancy.</title>
        <authorList>
            <person name="Pinder M.I.M."/>
            <person name="Kourtchenko O."/>
            <person name="Robertson E.K."/>
            <person name="Larsson T."/>
            <person name="Maumus F."/>
            <person name="Osuna-Cruz C.M."/>
            <person name="Vancaester E."/>
            <person name="Stenow R."/>
            <person name="Vandepoele K."/>
            <person name="Ploug H."/>
            <person name="Bruchert V."/>
            <person name="Godhe A."/>
            <person name="Topel M."/>
        </authorList>
    </citation>
    <scope>NUCLEOTIDE SEQUENCE</scope>
    <source>
        <strain evidence="4">R05AC</strain>
    </source>
</reference>
<evidence type="ECO:0000259" key="3">
    <source>
        <dbReference type="Pfam" id="PF00849"/>
    </source>
</evidence>
<dbReference type="InterPro" id="IPR006145">
    <property type="entry name" value="PsdUridine_synth_RsuA/RluA"/>
</dbReference>
<accession>A0AAD8Y8T3</accession>
<dbReference type="PANTHER" id="PTHR47683:SF2">
    <property type="entry name" value="RNA-BINDING S4 DOMAIN-CONTAINING PROTEIN"/>
    <property type="match status" value="1"/>
</dbReference>
<dbReference type="EC" id="5.4.99.-" evidence="4"/>
<protein>
    <submittedName>
        <fullName evidence="4">RNA pseudouridine synthase</fullName>
        <ecNumber evidence="4">5.4.99.-</ecNumber>
    </submittedName>
</protein>
<dbReference type="AlphaFoldDB" id="A0AAD8Y8T3"/>
<evidence type="ECO:0000256" key="2">
    <source>
        <dbReference type="SAM" id="MobiDB-lite"/>
    </source>
</evidence>